<dbReference type="GO" id="GO:0005198">
    <property type="term" value="F:structural molecule activity"/>
    <property type="evidence" value="ECO:0007669"/>
    <property type="project" value="InterPro"/>
</dbReference>
<dbReference type="Gene3D" id="1.20.1330.10">
    <property type="entry name" value="f41 fragment of flagellin, N-terminal domain"/>
    <property type="match status" value="1"/>
</dbReference>
<feature type="non-terminal residue" evidence="2">
    <location>
        <position position="318"/>
    </location>
</feature>
<dbReference type="InterPro" id="IPR001492">
    <property type="entry name" value="Flagellin"/>
</dbReference>
<dbReference type="AlphaFoldDB" id="A0A382P6N8"/>
<dbReference type="SUPFAM" id="SSF64518">
    <property type="entry name" value="Phase 1 flagellin"/>
    <property type="match status" value="1"/>
</dbReference>
<organism evidence="2">
    <name type="scientific">marine metagenome</name>
    <dbReference type="NCBI Taxonomy" id="408172"/>
    <lineage>
        <taxon>unclassified sequences</taxon>
        <taxon>metagenomes</taxon>
        <taxon>ecological metagenomes</taxon>
    </lineage>
</organism>
<dbReference type="InterPro" id="IPR001029">
    <property type="entry name" value="Flagellin_N"/>
</dbReference>
<feature type="domain" description="Flagellin N-terminal" evidence="1">
    <location>
        <begin position="7"/>
        <end position="143"/>
    </location>
</feature>
<sequence length="318" mass="33248">MTMPMVVNTNLGSLSAQRSLASSGVDLKQAMERLSSGKKINTAADDAAGFAIAERMTAQIRGLNMATKNANDGLSMLATIENATNDVTDMLQRIRELAVQAANDSNSVQDRTFLQTEVNSLLQEINRVATQTVYNNKVVLDGSLSGQFQVGTEKGQTIAFAISSIDTDALKLTDLDDGNTGLAGTVVVKETASASPTDEAATTWYVKNQQTGDSTALSFTSGADTATTLSNVEAALDLLGGKWGAGEEWHLTASTTNTSKMTFTGTAALGDFQIYSDAAMTTSVLAAETLETTFADGTYAINTALMDDGTTTGPTANS</sequence>
<dbReference type="PANTHER" id="PTHR42792:SF2">
    <property type="entry name" value="FLAGELLIN"/>
    <property type="match status" value="1"/>
</dbReference>
<dbReference type="EMBL" id="UINC01104895">
    <property type="protein sequence ID" value="SVC68398.1"/>
    <property type="molecule type" value="Genomic_DNA"/>
</dbReference>
<name>A0A382P6N8_9ZZZZ</name>
<dbReference type="Gene3D" id="3.30.70.2120">
    <property type="match status" value="1"/>
</dbReference>
<evidence type="ECO:0000259" key="1">
    <source>
        <dbReference type="Pfam" id="PF00669"/>
    </source>
</evidence>
<reference evidence="2" key="1">
    <citation type="submission" date="2018-05" db="EMBL/GenBank/DDBJ databases">
        <authorList>
            <person name="Lanie J.A."/>
            <person name="Ng W.-L."/>
            <person name="Kazmierczak K.M."/>
            <person name="Andrzejewski T.M."/>
            <person name="Davidsen T.M."/>
            <person name="Wayne K.J."/>
            <person name="Tettelin H."/>
            <person name="Glass J.I."/>
            <person name="Rusch D."/>
            <person name="Podicherti R."/>
            <person name="Tsui H.-C.T."/>
            <person name="Winkler M.E."/>
        </authorList>
    </citation>
    <scope>NUCLEOTIDE SEQUENCE</scope>
</reference>
<proteinExistence type="predicted"/>
<dbReference type="PRINTS" id="PR00207">
    <property type="entry name" value="FLAGELLIN"/>
</dbReference>
<dbReference type="Pfam" id="PF00669">
    <property type="entry name" value="Flagellin_N"/>
    <property type="match status" value="1"/>
</dbReference>
<dbReference type="GO" id="GO:0009288">
    <property type="term" value="C:bacterial-type flagellum"/>
    <property type="evidence" value="ECO:0007669"/>
    <property type="project" value="InterPro"/>
</dbReference>
<protein>
    <recommendedName>
        <fullName evidence="1">Flagellin N-terminal domain-containing protein</fullName>
    </recommendedName>
</protein>
<accession>A0A382P6N8</accession>
<evidence type="ECO:0000313" key="2">
    <source>
        <dbReference type="EMBL" id="SVC68398.1"/>
    </source>
</evidence>
<dbReference type="PANTHER" id="PTHR42792">
    <property type="entry name" value="FLAGELLIN"/>
    <property type="match status" value="1"/>
</dbReference>
<gene>
    <name evidence="2" type="ORF">METZ01_LOCUS321252</name>
</gene>